<dbReference type="AlphaFoldDB" id="A0A6A6XGE5"/>
<keyword evidence="1" id="KW-0547">Nucleotide-binding</keyword>
<evidence type="ECO:0000256" key="3">
    <source>
        <dbReference type="SAM" id="MobiDB-lite"/>
    </source>
</evidence>
<dbReference type="InterPro" id="IPR027417">
    <property type="entry name" value="P-loop_NTPase"/>
</dbReference>
<dbReference type="Gene3D" id="3.40.50.300">
    <property type="entry name" value="P-loop containing nucleotide triphosphate hydrolases"/>
    <property type="match status" value="1"/>
</dbReference>
<keyword evidence="2" id="KW-0342">GTP-binding</keyword>
<dbReference type="SMART" id="SM00175">
    <property type="entry name" value="RAB"/>
    <property type="match status" value="1"/>
</dbReference>
<dbReference type="PROSITE" id="PS51421">
    <property type="entry name" value="RAS"/>
    <property type="match status" value="1"/>
</dbReference>
<dbReference type="GO" id="GO:0016020">
    <property type="term" value="C:membrane"/>
    <property type="evidence" value="ECO:0007669"/>
    <property type="project" value="InterPro"/>
</dbReference>
<feature type="region of interest" description="Disordered" evidence="3">
    <location>
        <begin position="188"/>
        <end position="239"/>
    </location>
</feature>
<dbReference type="InterPro" id="IPR020849">
    <property type="entry name" value="Small_GTPase_Ras-type"/>
</dbReference>
<dbReference type="PRINTS" id="PR00449">
    <property type="entry name" value="RASTRNSFRMNG"/>
</dbReference>
<name>A0A6A6XGE5_9PLEO</name>
<dbReference type="Pfam" id="PF00071">
    <property type="entry name" value="Ras"/>
    <property type="match status" value="1"/>
</dbReference>
<dbReference type="InterPro" id="IPR001806">
    <property type="entry name" value="Small_GTPase"/>
</dbReference>
<dbReference type="GO" id="GO:0005525">
    <property type="term" value="F:GTP binding"/>
    <property type="evidence" value="ECO:0007669"/>
    <property type="project" value="UniProtKB-KW"/>
</dbReference>
<dbReference type="PROSITE" id="PS51419">
    <property type="entry name" value="RAB"/>
    <property type="match status" value="1"/>
</dbReference>
<keyword evidence="4" id="KW-0378">Hydrolase</keyword>
<gene>
    <name evidence="4" type="ORF">K505DRAFT_302756</name>
</gene>
<evidence type="ECO:0000313" key="5">
    <source>
        <dbReference type="Proteomes" id="UP000799757"/>
    </source>
</evidence>
<organism evidence="4 5">
    <name type="scientific">Melanomma pulvis-pyrius CBS 109.77</name>
    <dbReference type="NCBI Taxonomy" id="1314802"/>
    <lineage>
        <taxon>Eukaryota</taxon>
        <taxon>Fungi</taxon>
        <taxon>Dikarya</taxon>
        <taxon>Ascomycota</taxon>
        <taxon>Pezizomycotina</taxon>
        <taxon>Dothideomycetes</taxon>
        <taxon>Pleosporomycetidae</taxon>
        <taxon>Pleosporales</taxon>
        <taxon>Melanommataceae</taxon>
        <taxon>Melanomma</taxon>
    </lineage>
</organism>
<evidence type="ECO:0000256" key="2">
    <source>
        <dbReference type="ARBA" id="ARBA00023134"/>
    </source>
</evidence>
<feature type="compositionally biased region" description="Basic and acidic residues" evidence="3">
    <location>
        <begin position="197"/>
        <end position="210"/>
    </location>
</feature>
<dbReference type="PANTHER" id="PTHR24070">
    <property type="entry name" value="RAS, DI-RAS, AND RHEB FAMILY MEMBERS OF SMALL GTPASE SUPERFAMILY"/>
    <property type="match status" value="1"/>
</dbReference>
<dbReference type="SUPFAM" id="SSF52540">
    <property type="entry name" value="P-loop containing nucleoside triphosphate hydrolases"/>
    <property type="match status" value="1"/>
</dbReference>
<keyword evidence="5" id="KW-1185">Reference proteome</keyword>
<accession>A0A6A6XGE5</accession>
<dbReference type="SMART" id="SM00173">
    <property type="entry name" value="RAS"/>
    <property type="match status" value="1"/>
</dbReference>
<proteinExistence type="predicted"/>
<evidence type="ECO:0000313" key="4">
    <source>
        <dbReference type="EMBL" id="KAF2795113.1"/>
    </source>
</evidence>
<dbReference type="GO" id="GO:0007165">
    <property type="term" value="P:signal transduction"/>
    <property type="evidence" value="ECO:0007669"/>
    <property type="project" value="InterPro"/>
</dbReference>
<reference evidence="4" key="1">
    <citation type="journal article" date="2020" name="Stud. Mycol.">
        <title>101 Dothideomycetes genomes: a test case for predicting lifestyles and emergence of pathogens.</title>
        <authorList>
            <person name="Haridas S."/>
            <person name="Albert R."/>
            <person name="Binder M."/>
            <person name="Bloem J."/>
            <person name="Labutti K."/>
            <person name="Salamov A."/>
            <person name="Andreopoulos B."/>
            <person name="Baker S."/>
            <person name="Barry K."/>
            <person name="Bills G."/>
            <person name="Bluhm B."/>
            <person name="Cannon C."/>
            <person name="Castanera R."/>
            <person name="Culley D."/>
            <person name="Daum C."/>
            <person name="Ezra D."/>
            <person name="Gonzalez J."/>
            <person name="Henrissat B."/>
            <person name="Kuo A."/>
            <person name="Liang C."/>
            <person name="Lipzen A."/>
            <person name="Lutzoni F."/>
            <person name="Magnuson J."/>
            <person name="Mondo S."/>
            <person name="Nolan M."/>
            <person name="Ohm R."/>
            <person name="Pangilinan J."/>
            <person name="Park H.-J."/>
            <person name="Ramirez L."/>
            <person name="Alfaro M."/>
            <person name="Sun H."/>
            <person name="Tritt A."/>
            <person name="Yoshinaga Y."/>
            <person name="Zwiers L.-H."/>
            <person name="Turgeon B."/>
            <person name="Goodwin S."/>
            <person name="Spatafora J."/>
            <person name="Crous P."/>
            <person name="Grigoriev I."/>
        </authorList>
    </citation>
    <scope>NUCLEOTIDE SEQUENCE</scope>
    <source>
        <strain evidence="4">CBS 109.77</strain>
    </source>
</reference>
<dbReference type="EMBL" id="MU001869">
    <property type="protein sequence ID" value="KAF2795113.1"/>
    <property type="molecule type" value="Genomic_DNA"/>
</dbReference>
<dbReference type="SMART" id="SM00174">
    <property type="entry name" value="RHO"/>
    <property type="match status" value="1"/>
</dbReference>
<sequence length="239" mass="27134">MPSTTNIAIFGESGVGKTCFTDMFLSGQHFTSYDPTVADSTQKEILVDNTLHRLDLMDVSSSLSHDPSNPIFTNEYYLFVLSRACGIVLLYDITCLKSYEDITTRGYFHVYLNRPHFACGRQRLGCVLVGTKKDLADEENGKREVDEDLAREWAESQGMACFEVDKWMSKGIDEVMRELVRDIGRKKRRDEEDNELLMEREKASKKSEAKKTRKGSQQGMFPSLGDAFRNVLPKSKSVS</sequence>
<evidence type="ECO:0000256" key="1">
    <source>
        <dbReference type="ARBA" id="ARBA00022741"/>
    </source>
</evidence>
<dbReference type="Proteomes" id="UP000799757">
    <property type="component" value="Unassembled WGS sequence"/>
</dbReference>
<dbReference type="GO" id="GO:0003924">
    <property type="term" value="F:GTPase activity"/>
    <property type="evidence" value="ECO:0007669"/>
    <property type="project" value="InterPro"/>
</dbReference>
<dbReference type="OrthoDB" id="10002389at2759"/>
<protein>
    <submittedName>
        <fullName evidence="4">P-loop containing nucleoside triphosphate hydrolase protein</fullName>
    </submittedName>
</protein>